<organism evidence="1 2">
    <name type="scientific">Fodinicola feengrottensis</name>
    <dbReference type="NCBI Taxonomy" id="435914"/>
    <lineage>
        <taxon>Bacteria</taxon>
        <taxon>Bacillati</taxon>
        <taxon>Actinomycetota</taxon>
        <taxon>Actinomycetes</taxon>
        <taxon>Mycobacteriales</taxon>
        <taxon>Fodinicola</taxon>
    </lineage>
</organism>
<gene>
    <name evidence="1" type="ORF">GCM10009765_03280</name>
</gene>
<reference evidence="1 2" key="1">
    <citation type="journal article" date="2019" name="Int. J. Syst. Evol. Microbiol.">
        <title>The Global Catalogue of Microorganisms (GCM) 10K type strain sequencing project: providing services to taxonomists for standard genome sequencing and annotation.</title>
        <authorList>
            <consortium name="The Broad Institute Genomics Platform"/>
            <consortium name="The Broad Institute Genome Sequencing Center for Infectious Disease"/>
            <person name="Wu L."/>
            <person name="Ma J."/>
        </authorList>
    </citation>
    <scope>NUCLEOTIDE SEQUENCE [LARGE SCALE GENOMIC DNA]</scope>
    <source>
        <strain evidence="1 2">JCM 14718</strain>
    </source>
</reference>
<keyword evidence="2" id="KW-1185">Reference proteome</keyword>
<evidence type="ECO:0000313" key="1">
    <source>
        <dbReference type="EMBL" id="GAA1657121.1"/>
    </source>
</evidence>
<sequence>MHVSGILLSPLLEHSQNLRHERGWQGWTQTSGRAPGGPVRGGTRVRVCVSFHAGYKPVGLEWAAPAPLGGGFLRNIAGINRGYRWGFHLAAAAIPNRAAA</sequence>
<name>A0ABN2FR36_9ACTN</name>
<proteinExistence type="predicted"/>
<dbReference type="Proteomes" id="UP001500618">
    <property type="component" value="Unassembled WGS sequence"/>
</dbReference>
<protein>
    <submittedName>
        <fullName evidence="1">Uncharacterized protein</fullName>
    </submittedName>
</protein>
<accession>A0ABN2FR36</accession>
<evidence type="ECO:0000313" key="2">
    <source>
        <dbReference type="Proteomes" id="UP001500618"/>
    </source>
</evidence>
<comment type="caution">
    <text evidence="1">The sequence shown here is derived from an EMBL/GenBank/DDBJ whole genome shotgun (WGS) entry which is preliminary data.</text>
</comment>
<dbReference type="EMBL" id="BAAANY010000001">
    <property type="protein sequence ID" value="GAA1657121.1"/>
    <property type="molecule type" value="Genomic_DNA"/>
</dbReference>